<protein>
    <submittedName>
        <fullName evidence="1">Uncharacterized protein</fullName>
    </submittedName>
</protein>
<organism evidence="1">
    <name type="scientific">viral metagenome</name>
    <dbReference type="NCBI Taxonomy" id="1070528"/>
    <lineage>
        <taxon>unclassified sequences</taxon>
        <taxon>metagenomes</taxon>
        <taxon>organismal metagenomes</taxon>
    </lineage>
</organism>
<dbReference type="AlphaFoldDB" id="A0A6C0H278"/>
<proteinExistence type="predicted"/>
<accession>A0A6C0H278</accession>
<reference evidence="1" key="1">
    <citation type="journal article" date="2020" name="Nature">
        <title>Giant virus diversity and host interactions through global metagenomics.</title>
        <authorList>
            <person name="Schulz F."/>
            <person name="Roux S."/>
            <person name="Paez-Espino D."/>
            <person name="Jungbluth S."/>
            <person name="Walsh D.A."/>
            <person name="Denef V.J."/>
            <person name="McMahon K.D."/>
            <person name="Konstantinidis K.T."/>
            <person name="Eloe-Fadrosh E.A."/>
            <person name="Kyrpides N.C."/>
            <person name="Woyke T."/>
        </authorList>
    </citation>
    <scope>NUCLEOTIDE SEQUENCE</scope>
    <source>
        <strain evidence="1">GVMAG-M-3300023179-59</strain>
    </source>
</reference>
<sequence length="117" mass="13171">MASTRNKNTFGDYRLEQNINKMTAGYSTYVSYGQPQQTHFPGNGLLTGRIASENLSRNSCDIESQLFGIGSTNLEIPRMPYVPEIKSLQSLNVIDKLPVMVPEPLAVEKNQRPYLNY</sequence>
<dbReference type="EMBL" id="MN739853">
    <property type="protein sequence ID" value="QHT74652.1"/>
    <property type="molecule type" value="Genomic_DNA"/>
</dbReference>
<evidence type="ECO:0000313" key="1">
    <source>
        <dbReference type="EMBL" id="QHT74652.1"/>
    </source>
</evidence>
<name>A0A6C0H278_9ZZZZ</name>